<sequence>MSWDITGIGAVAAIGQNPYDIFDSLCAGRSGLAELRAFDVDNYRARHAYEIDDRDGPGQDRPLRATGWLQTAVAQALADAGLDEQADAVPVLVGTTLREQRSAELWWRQKTQLAPSDLHFGTALRERFGTARTYTFANACAATLYALGMATDMIELGLADTVVVAGADSITESAYGVLDRVQNESPLALRPFDRARNGMLMGEGAVAVVVQRSGARPGGTHAVLRGVSMNCDASHPTAPDPVTIAAAVEDAYRRAHVRADDIDLVMLHGSGTQLNDAAEATALSRVFAGTGADPLLTAIKSMTGHTLGGSGLLSLVMAALALHRGVVPPVLGLENPIEEASGLRLVRGGAATAELSTAQVNAFGFGGINAVAVLEKGAS</sequence>
<evidence type="ECO:0000313" key="5">
    <source>
        <dbReference type="EMBL" id="GAA3785087.1"/>
    </source>
</evidence>
<dbReference type="RefSeq" id="WP_275773732.1">
    <property type="nucleotide sequence ID" value="NZ_BAABDE010000008.1"/>
</dbReference>
<keyword evidence="6" id="KW-1185">Reference proteome</keyword>
<dbReference type="PANTHER" id="PTHR11712">
    <property type="entry name" value="POLYKETIDE SYNTHASE-RELATED"/>
    <property type="match status" value="1"/>
</dbReference>
<dbReference type="Pfam" id="PF00109">
    <property type="entry name" value="ketoacyl-synt"/>
    <property type="match status" value="1"/>
</dbReference>
<keyword evidence="2 3" id="KW-0808">Transferase</keyword>
<organism evidence="5 6">
    <name type="scientific">Streptomyces coacervatus</name>
    <dbReference type="NCBI Taxonomy" id="647381"/>
    <lineage>
        <taxon>Bacteria</taxon>
        <taxon>Bacillati</taxon>
        <taxon>Actinomycetota</taxon>
        <taxon>Actinomycetes</taxon>
        <taxon>Kitasatosporales</taxon>
        <taxon>Streptomycetaceae</taxon>
        <taxon>Streptomyces</taxon>
    </lineage>
</organism>
<gene>
    <name evidence="5" type="ORF">GCM10022403_019850</name>
</gene>
<reference evidence="6" key="1">
    <citation type="journal article" date="2019" name="Int. J. Syst. Evol. Microbiol.">
        <title>The Global Catalogue of Microorganisms (GCM) 10K type strain sequencing project: providing services to taxonomists for standard genome sequencing and annotation.</title>
        <authorList>
            <consortium name="The Broad Institute Genomics Platform"/>
            <consortium name="The Broad Institute Genome Sequencing Center for Infectious Disease"/>
            <person name="Wu L."/>
            <person name="Ma J."/>
        </authorList>
    </citation>
    <scope>NUCLEOTIDE SEQUENCE [LARGE SCALE GENOMIC DNA]</scope>
    <source>
        <strain evidence="6">JCM 17138</strain>
    </source>
</reference>
<dbReference type="SUPFAM" id="SSF53901">
    <property type="entry name" value="Thiolase-like"/>
    <property type="match status" value="2"/>
</dbReference>
<evidence type="ECO:0000256" key="3">
    <source>
        <dbReference type="RuleBase" id="RU003694"/>
    </source>
</evidence>
<name>A0ABP7H573_9ACTN</name>
<dbReference type="SMART" id="SM00825">
    <property type="entry name" value="PKS_KS"/>
    <property type="match status" value="1"/>
</dbReference>
<proteinExistence type="inferred from homology"/>
<evidence type="ECO:0000313" key="6">
    <source>
        <dbReference type="Proteomes" id="UP001501009"/>
    </source>
</evidence>
<dbReference type="Gene3D" id="3.40.47.10">
    <property type="match status" value="1"/>
</dbReference>
<dbReference type="InterPro" id="IPR020841">
    <property type="entry name" value="PKS_Beta-ketoAc_synthase_dom"/>
</dbReference>
<comment type="caution">
    <text evidence="5">The sequence shown here is derived from an EMBL/GenBank/DDBJ whole genome shotgun (WGS) entry which is preliminary data.</text>
</comment>
<dbReference type="EMBL" id="BAABDE010000008">
    <property type="protein sequence ID" value="GAA3785087.1"/>
    <property type="molecule type" value="Genomic_DNA"/>
</dbReference>
<protein>
    <submittedName>
        <fullName evidence="5">Beta-ketoacyl-[acyl-carrier-protein] synthase family protein</fullName>
    </submittedName>
</protein>
<comment type="similarity">
    <text evidence="1 3">Belongs to the thiolase-like superfamily. Beta-ketoacyl-ACP synthases family.</text>
</comment>
<dbReference type="Pfam" id="PF02801">
    <property type="entry name" value="Ketoacyl-synt_C"/>
    <property type="match status" value="1"/>
</dbReference>
<dbReference type="InterPro" id="IPR014031">
    <property type="entry name" value="Ketoacyl_synth_C"/>
</dbReference>
<evidence type="ECO:0000259" key="4">
    <source>
        <dbReference type="PROSITE" id="PS52004"/>
    </source>
</evidence>
<dbReference type="PANTHER" id="PTHR11712:SF347">
    <property type="entry name" value="BETA KETOACYL-ACYL CARRIER PROTEIN SYNTHASE"/>
    <property type="match status" value="1"/>
</dbReference>
<evidence type="ECO:0000256" key="1">
    <source>
        <dbReference type="ARBA" id="ARBA00008467"/>
    </source>
</evidence>
<dbReference type="InterPro" id="IPR014030">
    <property type="entry name" value="Ketoacyl_synth_N"/>
</dbReference>
<evidence type="ECO:0000256" key="2">
    <source>
        <dbReference type="ARBA" id="ARBA00022679"/>
    </source>
</evidence>
<dbReference type="InterPro" id="IPR016039">
    <property type="entry name" value="Thiolase-like"/>
</dbReference>
<dbReference type="PROSITE" id="PS52004">
    <property type="entry name" value="KS3_2"/>
    <property type="match status" value="1"/>
</dbReference>
<feature type="domain" description="Ketosynthase family 3 (KS3)" evidence="4">
    <location>
        <begin position="1"/>
        <end position="376"/>
    </location>
</feature>
<dbReference type="InterPro" id="IPR000794">
    <property type="entry name" value="Beta-ketoacyl_synthase"/>
</dbReference>
<accession>A0ABP7H573</accession>
<dbReference type="Proteomes" id="UP001501009">
    <property type="component" value="Unassembled WGS sequence"/>
</dbReference>